<dbReference type="SUPFAM" id="SSF56420">
    <property type="entry name" value="Peptide deformylase"/>
    <property type="match status" value="1"/>
</dbReference>
<dbReference type="Pfam" id="PF01327">
    <property type="entry name" value="Pep_deformylase"/>
    <property type="match status" value="1"/>
</dbReference>
<dbReference type="RefSeq" id="WP_057828456.1">
    <property type="nucleotide sequence ID" value="NZ_AYZE01000008.1"/>
</dbReference>
<reference evidence="2 3" key="1">
    <citation type="journal article" date="2015" name="Genome Announc.">
        <title>Expanding the biotechnology potential of lactobacilli through comparative genomics of 213 strains and associated genera.</title>
        <authorList>
            <person name="Sun Z."/>
            <person name="Harris H.M."/>
            <person name="McCann A."/>
            <person name="Guo C."/>
            <person name="Argimon S."/>
            <person name="Zhang W."/>
            <person name="Yang X."/>
            <person name="Jeffery I.B."/>
            <person name="Cooney J.C."/>
            <person name="Kagawa T.F."/>
            <person name="Liu W."/>
            <person name="Song Y."/>
            <person name="Salvetti E."/>
            <person name="Wrobel A."/>
            <person name="Rasinkangas P."/>
            <person name="Parkhill J."/>
            <person name="Rea M.C."/>
            <person name="O'Sullivan O."/>
            <person name="Ritari J."/>
            <person name="Douillard F.P."/>
            <person name="Paul Ross R."/>
            <person name="Yang R."/>
            <person name="Briner A.E."/>
            <person name="Felis G.E."/>
            <person name="de Vos W.M."/>
            <person name="Barrangou R."/>
            <person name="Klaenhammer T.R."/>
            <person name="Caufield P.W."/>
            <person name="Cui Y."/>
            <person name="Zhang H."/>
            <person name="O'Toole P.W."/>
        </authorList>
    </citation>
    <scope>NUCLEOTIDE SEQUENCE [LARGE SCALE GENOMIC DNA]</scope>
    <source>
        <strain evidence="2 3">DSM 21116</strain>
    </source>
</reference>
<sequence>MIKLINKNLESLHIISTLATKEDQQIVVNLEDTLNAYKEECIGMAANMIGEYKRIIVCQLEPFAVSMVNPEILKKSGAYETEEGCLSLIGKRTTKRYKDITLKYLDRNFQEQKQNFSGLFAQIIQHEIDHCDGIII</sequence>
<dbReference type="GO" id="GO:0042586">
    <property type="term" value="F:peptide deformylase activity"/>
    <property type="evidence" value="ECO:0007669"/>
    <property type="project" value="InterPro"/>
</dbReference>
<dbReference type="PANTHER" id="PTHR10458">
    <property type="entry name" value="PEPTIDE DEFORMYLASE"/>
    <property type="match status" value="1"/>
</dbReference>
<evidence type="ECO:0000313" key="3">
    <source>
        <dbReference type="Proteomes" id="UP000051131"/>
    </source>
</evidence>
<proteinExistence type="inferred from homology"/>
<dbReference type="NCBIfam" id="NF006670">
    <property type="entry name" value="PRK09218.1"/>
    <property type="match status" value="1"/>
</dbReference>
<comment type="similarity">
    <text evidence="1">Belongs to the polypeptide deformylase family.</text>
</comment>
<dbReference type="InterPro" id="IPR023635">
    <property type="entry name" value="Peptide_deformylase"/>
</dbReference>
<evidence type="ECO:0000256" key="1">
    <source>
        <dbReference type="ARBA" id="ARBA00010759"/>
    </source>
</evidence>
<dbReference type="PRINTS" id="PR01576">
    <property type="entry name" value="PDEFORMYLASE"/>
</dbReference>
<organism evidence="2 3">
    <name type="scientific">Liquorilactobacillus cacaonum DSM 21116</name>
    <dbReference type="NCBI Taxonomy" id="1423729"/>
    <lineage>
        <taxon>Bacteria</taxon>
        <taxon>Bacillati</taxon>
        <taxon>Bacillota</taxon>
        <taxon>Bacilli</taxon>
        <taxon>Lactobacillales</taxon>
        <taxon>Lactobacillaceae</taxon>
        <taxon>Liquorilactobacillus</taxon>
    </lineage>
</organism>
<name>A0A0R2CVN0_9LACO</name>
<gene>
    <name evidence="2" type="ORF">FC80_GL000160</name>
</gene>
<dbReference type="PATRIC" id="fig|1423729.3.peg.162"/>
<protein>
    <submittedName>
        <fullName evidence="2">Peptide deformylase</fullName>
    </submittedName>
</protein>
<dbReference type="Gene3D" id="3.90.45.10">
    <property type="entry name" value="Peptide deformylase"/>
    <property type="match status" value="1"/>
</dbReference>
<dbReference type="PANTHER" id="PTHR10458:SF22">
    <property type="entry name" value="PEPTIDE DEFORMYLASE"/>
    <property type="match status" value="1"/>
</dbReference>
<keyword evidence="3" id="KW-1185">Reference proteome</keyword>
<dbReference type="OrthoDB" id="9784988at2"/>
<dbReference type="EMBL" id="AYZE01000008">
    <property type="protein sequence ID" value="KRM91980.1"/>
    <property type="molecule type" value="Genomic_DNA"/>
</dbReference>
<dbReference type="InterPro" id="IPR036821">
    <property type="entry name" value="Peptide_deformylase_sf"/>
</dbReference>
<dbReference type="PIRSF" id="PIRSF004749">
    <property type="entry name" value="Pep_def"/>
    <property type="match status" value="1"/>
</dbReference>
<comment type="caution">
    <text evidence="2">The sequence shown here is derived from an EMBL/GenBank/DDBJ whole genome shotgun (WGS) entry which is preliminary data.</text>
</comment>
<accession>A0A0R2CVN0</accession>
<dbReference type="CDD" id="cd00487">
    <property type="entry name" value="Pep_deformylase"/>
    <property type="match status" value="1"/>
</dbReference>
<evidence type="ECO:0000313" key="2">
    <source>
        <dbReference type="EMBL" id="KRM91980.1"/>
    </source>
</evidence>
<dbReference type="AlphaFoldDB" id="A0A0R2CVN0"/>
<dbReference type="STRING" id="1423729.FC80_GL000160"/>
<dbReference type="Proteomes" id="UP000051131">
    <property type="component" value="Unassembled WGS sequence"/>
</dbReference>